<dbReference type="AlphaFoldDB" id="A0A813KCK0"/>
<protein>
    <submittedName>
        <fullName evidence="1">Uncharacterized protein</fullName>
    </submittedName>
</protein>
<gene>
    <name evidence="1" type="ORF">PGLA2088_LOCUS29400</name>
</gene>
<organism evidence="1 2">
    <name type="scientific">Polarella glacialis</name>
    <name type="common">Dinoflagellate</name>
    <dbReference type="NCBI Taxonomy" id="89957"/>
    <lineage>
        <taxon>Eukaryota</taxon>
        <taxon>Sar</taxon>
        <taxon>Alveolata</taxon>
        <taxon>Dinophyceae</taxon>
        <taxon>Suessiales</taxon>
        <taxon>Suessiaceae</taxon>
        <taxon>Polarella</taxon>
    </lineage>
</organism>
<evidence type="ECO:0000313" key="2">
    <source>
        <dbReference type="Proteomes" id="UP000626109"/>
    </source>
</evidence>
<proteinExistence type="predicted"/>
<reference evidence="1" key="1">
    <citation type="submission" date="2021-02" db="EMBL/GenBank/DDBJ databases">
        <authorList>
            <person name="Dougan E. K."/>
            <person name="Rhodes N."/>
            <person name="Thang M."/>
            <person name="Chan C."/>
        </authorList>
    </citation>
    <scope>NUCLEOTIDE SEQUENCE</scope>
</reference>
<dbReference type="EMBL" id="CAJNNW010028300">
    <property type="protein sequence ID" value="CAE8695549.1"/>
    <property type="molecule type" value="Genomic_DNA"/>
</dbReference>
<evidence type="ECO:0000313" key="1">
    <source>
        <dbReference type="EMBL" id="CAE8695549.1"/>
    </source>
</evidence>
<accession>A0A813KCK0</accession>
<name>A0A813KCK0_POLGL</name>
<comment type="caution">
    <text evidence="1">The sequence shown here is derived from an EMBL/GenBank/DDBJ whole genome shotgun (WGS) entry which is preliminary data.</text>
</comment>
<sequence length="568" mass="65128">MVTFLLLLAAVVSASEDEAALTLTAAMSADDACLSATCSLKLIQLKAAAATAPSQDQEALILTAAEEQEDPNKFCSDRHEEGWHCDGKKRVHCEREGREWKANRKHECDRACRRGQCSNMLGQFSEQEAPAGPPTEALILTAAEEQEDPNKFCSDRHEEGWHCDGKKRVHCEREGREWKANRKHECDRACRRGQCSNMLGQFSEQEAPAGPPTEALILTAAEEQEDPNKFCSDRHEEGWHCDGKKRVHCEREGREWKANRKHECDRACRRGQCSNMLGQFSEQEAPAGPPTEALILTAAEEQEDPNKFCLDRHEEGWHCDGKKRVHCEREGREWKANRKHECDRACRRGQCSNMLGQFSEQEEALILTAAEEQEDPNKFCLDRHEEGWHCDGKKRVHCEREGREWKANRKHECDRACRRGQCSNMLGQFSEQEEALILTAAEEQEDPNKFCSDRHEEGWHCDGKKRVHCEREGREWKANRKHECDRACRRGQCSNMLGQFSEQEAPAGPPTDPNKFCEDKKKDGWSCDGKKRVHCKKKHHKWEVAKKVDCEDKKEECHEGKCKKAKKP</sequence>
<dbReference type="Proteomes" id="UP000626109">
    <property type="component" value="Unassembled WGS sequence"/>
</dbReference>